<sequence length="212" mass="24378">GRVLTDNDGLATVVLDDIENLPSGPDGIRYFAEYEGNDDIWPAEYEVYIMDVNLDMKLELVDDVKSVTLRAWSIIDGEEVPVADEDIYVYVDRMFMDLPIGEDFLDENGEFTMEMPDDIPGDPEGNIEIIARFNEHYLFGTVENRQVMQWGVPTQYDTVAAQRTLWTQIAPVWMIVTLTILLTGVWSHYIYVVISLFRVKRLAKKEKMNNLV</sequence>
<keyword evidence="1" id="KW-0812">Transmembrane</keyword>
<dbReference type="EMBL" id="LAZR01050574">
    <property type="protein sequence ID" value="KKK87055.1"/>
    <property type="molecule type" value="Genomic_DNA"/>
</dbReference>
<reference evidence="2" key="1">
    <citation type="journal article" date="2015" name="Nature">
        <title>Complex archaea that bridge the gap between prokaryotes and eukaryotes.</title>
        <authorList>
            <person name="Spang A."/>
            <person name="Saw J.H."/>
            <person name="Jorgensen S.L."/>
            <person name="Zaremba-Niedzwiedzka K."/>
            <person name="Martijn J."/>
            <person name="Lind A.E."/>
            <person name="van Eijk R."/>
            <person name="Schleper C."/>
            <person name="Guy L."/>
            <person name="Ettema T.J."/>
        </authorList>
    </citation>
    <scope>NUCLEOTIDE SEQUENCE</scope>
</reference>
<protein>
    <submittedName>
        <fullName evidence="2">Uncharacterized protein</fullName>
    </submittedName>
</protein>
<comment type="caution">
    <text evidence="2">The sequence shown here is derived from an EMBL/GenBank/DDBJ whole genome shotgun (WGS) entry which is preliminary data.</text>
</comment>
<name>A0A0F8ZLZ1_9ZZZZ</name>
<accession>A0A0F8ZLZ1</accession>
<gene>
    <name evidence="2" type="ORF">LCGC14_2757080</name>
</gene>
<feature type="non-terminal residue" evidence="2">
    <location>
        <position position="1"/>
    </location>
</feature>
<proteinExistence type="predicted"/>
<feature type="transmembrane region" description="Helical" evidence="1">
    <location>
        <begin position="172"/>
        <end position="197"/>
    </location>
</feature>
<keyword evidence="1" id="KW-0472">Membrane</keyword>
<keyword evidence="1" id="KW-1133">Transmembrane helix</keyword>
<dbReference type="AlphaFoldDB" id="A0A0F8ZLZ1"/>
<evidence type="ECO:0000313" key="2">
    <source>
        <dbReference type="EMBL" id="KKK87055.1"/>
    </source>
</evidence>
<evidence type="ECO:0000256" key="1">
    <source>
        <dbReference type="SAM" id="Phobius"/>
    </source>
</evidence>
<organism evidence="2">
    <name type="scientific">marine sediment metagenome</name>
    <dbReference type="NCBI Taxonomy" id="412755"/>
    <lineage>
        <taxon>unclassified sequences</taxon>
        <taxon>metagenomes</taxon>
        <taxon>ecological metagenomes</taxon>
    </lineage>
</organism>